<accession>A0A4R2KRW7</accession>
<gene>
    <name evidence="2" type="ORF">EV688_10888</name>
</gene>
<reference evidence="2 3" key="1">
    <citation type="submission" date="2019-03" db="EMBL/GenBank/DDBJ databases">
        <title>Genomic Encyclopedia of Type Strains, Phase IV (KMG-IV): sequencing the most valuable type-strain genomes for metagenomic binning, comparative biology and taxonomic classification.</title>
        <authorList>
            <person name="Goeker M."/>
        </authorList>
    </citation>
    <scope>NUCLEOTIDE SEQUENCE [LARGE SCALE GENOMIC DNA]</scope>
    <source>
        <strain evidence="2 3">DSM 23344</strain>
    </source>
</reference>
<feature type="region of interest" description="Disordered" evidence="1">
    <location>
        <begin position="1"/>
        <end position="21"/>
    </location>
</feature>
<dbReference type="AlphaFoldDB" id="A0A4R2KRW7"/>
<dbReference type="PANTHER" id="PTHR37827:SF1">
    <property type="entry name" value="HNH DOMAIN-CONTAINING PROTEIN"/>
    <property type="match status" value="1"/>
</dbReference>
<dbReference type="PANTHER" id="PTHR37827">
    <property type="entry name" value="TUDOR DOMAIN-CONTAINING PROTEIN"/>
    <property type="match status" value="1"/>
</dbReference>
<feature type="compositionally biased region" description="Basic residues" evidence="1">
    <location>
        <begin position="1"/>
        <end position="19"/>
    </location>
</feature>
<evidence type="ECO:0000313" key="3">
    <source>
        <dbReference type="Proteomes" id="UP000294980"/>
    </source>
</evidence>
<organism evidence="2 3">
    <name type="scientific">Chromatocurvus halotolerans</name>
    <dbReference type="NCBI Taxonomy" id="1132028"/>
    <lineage>
        <taxon>Bacteria</taxon>
        <taxon>Pseudomonadati</taxon>
        <taxon>Pseudomonadota</taxon>
        <taxon>Gammaproteobacteria</taxon>
        <taxon>Cellvibrionales</taxon>
        <taxon>Halieaceae</taxon>
        <taxon>Chromatocurvus</taxon>
    </lineage>
</organism>
<evidence type="ECO:0000313" key="2">
    <source>
        <dbReference type="EMBL" id="TCO75522.1"/>
    </source>
</evidence>
<proteinExistence type="predicted"/>
<dbReference type="RefSeq" id="WP_205686635.1">
    <property type="nucleotide sequence ID" value="NZ_QQSW01000010.1"/>
</dbReference>
<keyword evidence="3" id="KW-1185">Reference proteome</keyword>
<dbReference type="Proteomes" id="UP000294980">
    <property type="component" value="Unassembled WGS sequence"/>
</dbReference>
<name>A0A4R2KRW7_9GAMM</name>
<sequence>MLTRHHLIPQTRHRNRRNKRDFDRDDVKHRIALLCRPCHAHVHATLDNKALEREFNTVEALAAHPEIARFVAWIAQRPDGTRVGFRRWNET</sequence>
<comment type="caution">
    <text evidence="2">The sequence shown here is derived from an EMBL/GenBank/DDBJ whole genome shotgun (WGS) entry which is preliminary data.</text>
</comment>
<evidence type="ECO:0000256" key="1">
    <source>
        <dbReference type="SAM" id="MobiDB-lite"/>
    </source>
</evidence>
<dbReference type="EMBL" id="SLWX01000008">
    <property type="protein sequence ID" value="TCO75522.1"/>
    <property type="molecule type" value="Genomic_DNA"/>
</dbReference>
<evidence type="ECO:0008006" key="4">
    <source>
        <dbReference type="Google" id="ProtNLM"/>
    </source>
</evidence>
<protein>
    <recommendedName>
        <fullName evidence="4">HNH endonuclease</fullName>
    </recommendedName>
</protein>